<dbReference type="KEGG" id="smoo:SMONO_v1c04540"/>
<organism evidence="2 3">
    <name type="scientific">Spiroplasma monobiae MQ-1</name>
    <dbReference type="NCBI Taxonomy" id="1336748"/>
    <lineage>
        <taxon>Bacteria</taxon>
        <taxon>Bacillati</taxon>
        <taxon>Mycoplasmatota</taxon>
        <taxon>Mollicutes</taxon>
        <taxon>Entomoplasmatales</taxon>
        <taxon>Spiroplasmataceae</taxon>
        <taxon>Spiroplasma</taxon>
    </lineage>
</organism>
<feature type="transmembrane region" description="Helical" evidence="1">
    <location>
        <begin position="74"/>
        <end position="104"/>
    </location>
</feature>
<gene>
    <name evidence="2" type="ORF">SMONO_v1c04540</name>
</gene>
<dbReference type="Proteomes" id="UP000234790">
    <property type="component" value="Chromosome"/>
</dbReference>
<protein>
    <recommendedName>
        <fullName evidence="4">Transmembrane protein</fullName>
    </recommendedName>
</protein>
<feature type="transmembrane region" description="Helical" evidence="1">
    <location>
        <begin position="116"/>
        <end position="137"/>
    </location>
</feature>
<dbReference type="InterPro" id="IPR049713">
    <property type="entry name" value="Pr6Pr-like"/>
</dbReference>
<dbReference type="RefSeq" id="WP_101780760.1">
    <property type="nucleotide sequence ID" value="NZ_CP025543.1"/>
</dbReference>
<proteinExistence type="predicted"/>
<accession>A0A2K9LUH1</accession>
<feature type="transmembrane region" description="Helical" evidence="1">
    <location>
        <begin position="12"/>
        <end position="32"/>
    </location>
</feature>
<feature type="transmembrane region" description="Helical" evidence="1">
    <location>
        <begin position="149"/>
        <end position="173"/>
    </location>
</feature>
<evidence type="ECO:0000256" key="1">
    <source>
        <dbReference type="SAM" id="Phobius"/>
    </source>
</evidence>
<dbReference type="AlphaFoldDB" id="A0A2K9LUH1"/>
<keyword evidence="3" id="KW-1185">Reference proteome</keyword>
<keyword evidence="1" id="KW-1133">Transmembrane helix</keyword>
<dbReference type="NCBIfam" id="NF038065">
    <property type="entry name" value="Pr6Pr"/>
    <property type="match status" value="1"/>
</dbReference>
<name>A0A2K9LUH1_SPISQ</name>
<feature type="transmembrane region" description="Helical" evidence="1">
    <location>
        <begin position="185"/>
        <end position="206"/>
    </location>
</feature>
<feature type="transmembrane region" description="Helical" evidence="1">
    <location>
        <begin position="254"/>
        <end position="278"/>
    </location>
</feature>
<dbReference type="OrthoDB" id="389275at2"/>
<sequence>MFITKQNLKDWRLWYKLTLSLLITIFLLEMLIKGMVNISEDIKNSDGTTSPSIWTIYGNTIGEDGKVEILGYDYFGYVINFFSFFTIQSNILIAVWMFVGFLNHNKEGQIKLLQKAFSLSVVTYITVTALIFNGMLLPQVLATGKEFGALWWVEQMVVHTFGPIAAVVYFLLFMKQELEFNFKKFISRDFLFLAIYPVIYLIGSLLKGEMIYRAYGGDSVLARKHQAYPYFFLEIHNKQALSDKMGETLLNNGLFWMFMAIIIIVGIIIGLGSLYLYIGSKTSNIRNNWANNEQTKTKAK</sequence>
<keyword evidence="1" id="KW-0812">Transmembrane</keyword>
<keyword evidence="1" id="KW-0472">Membrane</keyword>
<reference evidence="2 3" key="1">
    <citation type="submission" date="2017-12" db="EMBL/GenBank/DDBJ databases">
        <title>Complete genome sequence of Spiroplasma monobiae MQ-1 (ATCC 33825).</title>
        <authorList>
            <person name="Tsai Y.-M."/>
            <person name="Lo W.-S."/>
            <person name="Wu P.-S."/>
            <person name="Cho S.-T."/>
            <person name="Kuo C.-H."/>
        </authorList>
    </citation>
    <scope>NUCLEOTIDE SEQUENCE [LARGE SCALE GENOMIC DNA]</scope>
    <source>
        <strain evidence="2 3">MQ-1</strain>
    </source>
</reference>
<dbReference type="EMBL" id="CP025543">
    <property type="protein sequence ID" value="AUM62703.1"/>
    <property type="molecule type" value="Genomic_DNA"/>
</dbReference>
<evidence type="ECO:0008006" key="4">
    <source>
        <dbReference type="Google" id="ProtNLM"/>
    </source>
</evidence>
<evidence type="ECO:0000313" key="2">
    <source>
        <dbReference type="EMBL" id="AUM62703.1"/>
    </source>
</evidence>
<evidence type="ECO:0000313" key="3">
    <source>
        <dbReference type="Proteomes" id="UP000234790"/>
    </source>
</evidence>